<keyword evidence="3" id="KW-1185">Reference proteome</keyword>
<name>A0ABV1TJX7_9ACTN</name>
<dbReference type="SUPFAM" id="SSF49899">
    <property type="entry name" value="Concanavalin A-like lectins/glucanases"/>
    <property type="match status" value="1"/>
</dbReference>
<accession>A0ABV1TJX7</accession>
<feature type="region of interest" description="Disordered" evidence="1">
    <location>
        <begin position="1"/>
        <end position="25"/>
    </location>
</feature>
<feature type="compositionally biased region" description="Basic residues" evidence="1">
    <location>
        <begin position="13"/>
        <end position="25"/>
    </location>
</feature>
<dbReference type="RefSeq" id="WP_351958807.1">
    <property type="nucleotide sequence ID" value="NZ_JBEOZM010000010.1"/>
</dbReference>
<protein>
    <submittedName>
        <fullName evidence="2">LamG-like jellyroll fold domain-containing protein</fullName>
    </submittedName>
</protein>
<proteinExistence type="predicted"/>
<dbReference type="Gene3D" id="2.60.120.200">
    <property type="match status" value="1"/>
</dbReference>
<sequence length="122" mass="13134">MGTRCQPPDRRPLPQKRQGHRLRRRPLAVARGDATWTHLVATFRAPVPEGSATGNVALYQNGTLIGTATQPQPQYDSSMLLTIGGCINSASATTPYLAFPGSVIDVHVYPRTLSATEVSALH</sequence>
<evidence type="ECO:0000256" key="1">
    <source>
        <dbReference type="SAM" id="MobiDB-lite"/>
    </source>
</evidence>
<evidence type="ECO:0000313" key="3">
    <source>
        <dbReference type="Proteomes" id="UP001490365"/>
    </source>
</evidence>
<dbReference type="EMBL" id="JBEOZM010000010">
    <property type="protein sequence ID" value="MER6270340.1"/>
    <property type="molecule type" value="Genomic_DNA"/>
</dbReference>
<comment type="caution">
    <text evidence="2">The sequence shown here is derived from an EMBL/GenBank/DDBJ whole genome shotgun (WGS) entry which is preliminary data.</text>
</comment>
<reference evidence="2 3" key="1">
    <citation type="submission" date="2024-06" db="EMBL/GenBank/DDBJ databases">
        <title>The Natural Products Discovery Center: Release of the First 8490 Sequenced Strains for Exploring Actinobacteria Biosynthetic Diversity.</title>
        <authorList>
            <person name="Kalkreuter E."/>
            <person name="Kautsar S.A."/>
            <person name="Yang D."/>
            <person name="Bader C.D."/>
            <person name="Teijaro C.N."/>
            <person name="Fluegel L."/>
            <person name="Davis C.M."/>
            <person name="Simpson J.R."/>
            <person name="Lauterbach L."/>
            <person name="Steele A.D."/>
            <person name="Gui C."/>
            <person name="Meng S."/>
            <person name="Li G."/>
            <person name="Viehrig K."/>
            <person name="Ye F."/>
            <person name="Su P."/>
            <person name="Kiefer A.F."/>
            <person name="Nichols A."/>
            <person name="Cepeda A.J."/>
            <person name="Yan W."/>
            <person name="Fan B."/>
            <person name="Jiang Y."/>
            <person name="Adhikari A."/>
            <person name="Zheng C.-J."/>
            <person name="Schuster L."/>
            <person name="Cowan T.M."/>
            <person name="Smanski M.J."/>
            <person name="Chevrette M.G."/>
            <person name="De Carvalho L.P.S."/>
            <person name="Shen B."/>
        </authorList>
    </citation>
    <scope>NUCLEOTIDE SEQUENCE [LARGE SCALE GENOMIC DNA]</scope>
    <source>
        <strain evidence="2 3">NPDC001694</strain>
    </source>
</reference>
<gene>
    <name evidence="2" type="ORF">ABT211_24035</name>
</gene>
<dbReference type="Pfam" id="PF13385">
    <property type="entry name" value="Laminin_G_3"/>
    <property type="match status" value="1"/>
</dbReference>
<evidence type="ECO:0000313" key="2">
    <source>
        <dbReference type="EMBL" id="MER6270340.1"/>
    </source>
</evidence>
<dbReference type="InterPro" id="IPR013320">
    <property type="entry name" value="ConA-like_dom_sf"/>
</dbReference>
<organism evidence="2 3">
    <name type="scientific">Streptomyces sp. 900105755</name>
    <dbReference type="NCBI Taxonomy" id="3154389"/>
    <lineage>
        <taxon>Bacteria</taxon>
        <taxon>Bacillati</taxon>
        <taxon>Actinomycetota</taxon>
        <taxon>Actinomycetes</taxon>
        <taxon>Kitasatosporales</taxon>
        <taxon>Streptomycetaceae</taxon>
        <taxon>Streptomyces</taxon>
    </lineage>
</organism>
<dbReference type="Proteomes" id="UP001490365">
    <property type="component" value="Unassembled WGS sequence"/>
</dbReference>